<dbReference type="PANTHER" id="PTHR30121:SF6">
    <property type="entry name" value="SLR6007 PROTEIN"/>
    <property type="match status" value="1"/>
</dbReference>
<dbReference type="AlphaFoldDB" id="A0A2P2EEE8"/>
<dbReference type="Pfam" id="PF05872">
    <property type="entry name" value="HerA_C"/>
    <property type="match status" value="1"/>
</dbReference>
<proteinExistence type="predicted"/>
<evidence type="ECO:0000256" key="1">
    <source>
        <dbReference type="SAM" id="MobiDB-lite"/>
    </source>
</evidence>
<reference evidence="3" key="1">
    <citation type="journal article" date="2018" name="Genome Announc.">
        <title>Draft Genome Sequence of "Candidatus Phycosocius bacilliformis," an Alphaproteobacterial Ectosymbiont of the Hydrocarbon-Producing Green Alga Botryococcus braunii.</title>
        <authorList>
            <person name="Tanabe Y."/>
            <person name="Yamaguchi H."/>
            <person name="Watanabe M.M."/>
        </authorList>
    </citation>
    <scope>NUCLEOTIDE SEQUENCE [LARGE SCALE GENOMIC DNA]</scope>
    <source>
        <strain evidence="3">BOTRYCO-2</strain>
    </source>
</reference>
<feature type="domain" description="Helicase HerA-like C-terminal" evidence="2">
    <location>
        <begin position="15"/>
        <end position="507"/>
    </location>
</feature>
<evidence type="ECO:0000259" key="2">
    <source>
        <dbReference type="Pfam" id="PF05872"/>
    </source>
</evidence>
<protein>
    <recommendedName>
        <fullName evidence="2">Helicase HerA-like C-terminal domain-containing protein</fullName>
    </recommendedName>
</protein>
<organism evidence="3 4">
    <name type="scientific">Candidatus Phycosocius bacilliformis</name>
    <dbReference type="NCBI Taxonomy" id="1445552"/>
    <lineage>
        <taxon>Bacteria</taxon>
        <taxon>Pseudomonadati</taxon>
        <taxon>Pseudomonadota</taxon>
        <taxon>Alphaproteobacteria</taxon>
        <taxon>Caulobacterales</taxon>
        <taxon>Caulobacterales incertae sedis</taxon>
        <taxon>Candidatus Phycosocius</taxon>
    </lineage>
</organism>
<feature type="region of interest" description="Disordered" evidence="1">
    <location>
        <begin position="433"/>
        <end position="472"/>
    </location>
</feature>
<feature type="compositionally biased region" description="Low complexity" evidence="1">
    <location>
        <begin position="433"/>
        <end position="453"/>
    </location>
</feature>
<keyword evidence="4" id="KW-1185">Reference proteome</keyword>
<dbReference type="InterPro" id="IPR051162">
    <property type="entry name" value="T4SS_component"/>
</dbReference>
<dbReference type="Proteomes" id="UP000245086">
    <property type="component" value="Unassembled WGS sequence"/>
</dbReference>
<dbReference type="InterPro" id="IPR033186">
    <property type="entry name" value="HerA_C"/>
</dbReference>
<dbReference type="InterPro" id="IPR027417">
    <property type="entry name" value="P-loop_NTPase"/>
</dbReference>
<dbReference type="OrthoDB" id="9758751at2"/>
<dbReference type="SUPFAM" id="SSF52540">
    <property type="entry name" value="P-loop containing nucleoside triphosphate hydrolases"/>
    <property type="match status" value="1"/>
</dbReference>
<accession>A0A2P2EEE8</accession>
<gene>
    <name evidence="3" type="ORF">PbB2_03138</name>
</gene>
<name>A0A2P2EEE8_9PROT</name>
<evidence type="ECO:0000313" key="4">
    <source>
        <dbReference type="Proteomes" id="UP000245086"/>
    </source>
</evidence>
<dbReference type="RefSeq" id="WP_108986323.1">
    <property type="nucleotide sequence ID" value="NZ_BFBR01000015.1"/>
</dbReference>
<comment type="caution">
    <text evidence="3">The sequence shown here is derived from an EMBL/GenBank/DDBJ whole genome shotgun (WGS) entry which is preliminary data.</text>
</comment>
<dbReference type="EMBL" id="BFBR01000015">
    <property type="protein sequence ID" value="GBF59438.1"/>
    <property type="molecule type" value="Genomic_DNA"/>
</dbReference>
<evidence type="ECO:0000313" key="3">
    <source>
        <dbReference type="EMBL" id="GBF59438.1"/>
    </source>
</evidence>
<dbReference type="PANTHER" id="PTHR30121">
    <property type="entry name" value="UNCHARACTERIZED PROTEIN YJGR-RELATED"/>
    <property type="match status" value="1"/>
</dbReference>
<dbReference type="Gene3D" id="3.40.50.300">
    <property type="entry name" value="P-loop containing nucleotide triphosphate hydrolases"/>
    <property type="match status" value="2"/>
</dbReference>
<sequence length="508" mass="55112">MRESILIGAGGEPLAPIELLLKRANRHGLVAGATGTGKTVTLQVLAEGLSRAGVPVFAADIKGDLSGISQNWEPSAPFKARAEQIGLTEYQTDATPTVYWDLYGQKGHPVRTTISEMGPTLLARLMEVTDAQEGALAVAFKMADEEGLLLLDLKDLKAILDFMAEHDDVVSKKYGLVTPQSIAALQRKILQLDQAGAGGFFGEPALDLADFMRTDLSGRGIVNILAADKLVQSPTLYATFLLWMLSELFEHLPEVGDLDKPKLVFFFDEAHLLFKDAPKALLSTIEQVVRLIRSKGVGVYFVTQNPQDIPETVLAQLGNRIQHALRAYTPSETKAVRTAAESFRPNPRFKTEEMITSLGVGEALVSTLDDKGVPTMVERTLIRPPVSQVGPCSPEARARVMAASPIGPRYDRVADRDSAFEILARKSAELEAQQAELEAREAAPSPRSSSSRQESPDDGGLMGVIFGTGRRGNRQSLAETAVKSMVRQASSTIGRELMRGLLGSLRRR</sequence>